<dbReference type="STRING" id="234267.Acid_2506"/>
<gene>
    <name evidence="1" type="ordered locus">Acid_2506</name>
</gene>
<evidence type="ECO:0000313" key="1">
    <source>
        <dbReference type="EMBL" id="ABJ83495.1"/>
    </source>
</evidence>
<accession>Q024T1</accession>
<dbReference type="HOGENOM" id="CLU_1625974_0_0_0"/>
<organism evidence="1">
    <name type="scientific">Solibacter usitatus (strain Ellin6076)</name>
    <dbReference type="NCBI Taxonomy" id="234267"/>
    <lineage>
        <taxon>Bacteria</taxon>
        <taxon>Pseudomonadati</taxon>
        <taxon>Acidobacteriota</taxon>
        <taxon>Terriglobia</taxon>
        <taxon>Bryobacterales</taxon>
        <taxon>Solibacteraceae</taxon>
        <taxon>Candidatus Solibacter</taxon>
    </lineage>
</organism>
<proteinExistence type="predicted"/>
<name>Q024T1_SOLUE</name>
<dbReference type="KEGG" id="sus:Acid_2506"/>
<dbReference type="EMBL" id="CP000473">
    <property type="protein sequence ID" value="ABJ83495.1"/>
    <property type="molecule type" value="Genomic_DNA"/>
</dbReference>
<reference evidence="1" key="1">
    <citation type="submission" date="2006-10" db="EMBL/GenBank/DDBJ databases">
        <title>Complete sequence of Solibacter usitatus Ellin6076.</title>
        <authorList>
            <consortium name="US DOE Joint Genome Institute"/>
            <person name="Copeland A."/>
            <person name="Lucas S."/>
            <person name="Lapidus A."/>
            <person name="Barry K."/>
            <person name="Detter J.C."/>
            <person name="Glavina del Rio T."/>
            <person name="Hammon N."/>
            <person name="Israni S."/>
            <person name="Dalin E."/>
            <person name="Tice H."/>
            <person name="Pitluck S."/>
            <person name="Thompson L.S."/>
            <person name="Brettin T."/>
            <person name="Bruce D."/>
            <person name="Han C."/>
            <person name="Tapia R."/>
            <person name="Gilna P."/>
            <person name="Schmutz J."/>
            <person name="Larimer F."/>
            <person name="Land M."/>
            <person name="Hauser L."/>
            <person name="Kyrpides N."/>
            <person name="Mikhailova N."/>
            <person name="Janssen P.H."/>
            <person name="Kuske C.R."/>
            <person name="Richardson P."/>
        </authorList>
    </citation>
    <scope>NUCLEOTIDE SEQUENCE</scope>
    <source>
        <strain evidence="1">Ellin6076</strain>
    </source>
</reference>
<dbReference type="InParanoid" id="Q024T1"/>
<sequence>MPCGSGDTKAHTRIILSRSVKDQVKQGTKSETAFPYSHSQIQALEMALSPERFQPYLNRAGGSRHKAILIYERNTALSESLYGVTQATEIALRNALHRVLSAAYGTMWFDVVELGVPQANKIAAAESEIRRTRRILTPGAVVAELGLGFWTAPRVACGNALWR</sequence>
<dbReference type="AlphaFoldDB" id="Q024T1"/>
<protein>
    <submittedName>
        <fullName evidence="1">Uncharacterized protein</fullName>
    </submittedName>
</protein>